<comment type="caution">
    <text evidence="15">The sequence shown here is derived from an EMBL/GenBank/DDBJ whole genome shotgun (WGS) entry which is preliminary data.</text>
</comment>
<dbReference type="Gene3D" id="3.90.180.10">
    <property type="entry name" value="Medium-chain alcohol dehydrogenases, catalytic domain"/>
    <property type="match status" value="1"/>
</dbReference>
<evidence type="ECO:0000259" key="14">
    <source>
        <dbReference type="SMART" id="SM00829"/>
    </source>
</evidence>
<dbReference type="Pfam" id="PF00107">
    <property type="entry name" value="ADH_zinc_N"/>
    <property type="match status" value="1"/>
</dbReference>
<dbReference type="InterPro" id="IPR011032">
    <property type="entry name" value="GroES-like_sf"/>
</dbReference>
<evidence type="ECO:0000256" key="3">
    <source>
        <dbReference type="ARBA" id="ARBA00022516"/>
    </source>
</evidence>
<accession>A0A1Q2YKJ9</accession>
<dbReference type="Pfam" id="PF08240">
    <property type="entry name" value="ADH_N"/>
    <property type="match status" value="1"/>
</dbReference>
<evidence type="ECO:0000313" key="15">
    <source>
        <dbReference type="EMBL" id="GAV30070.1"/>
    </source>
</evidence>
<dbReference type="EMBL" id="BDGI01000158">
    <property type="protein sequence ID" value="GAV30070.1"/>
    <property type="molecule type" value="Genomic_DNA"/>
</dbReference>
<evidence type="ECO:0000256" key="12">
    <source>
        <dbReference type="ARBA" id="ARBA00048843"/>
    </source>
</evidence>
<dbReference type="FunFam" id="3.40.50.720:FF:000112">
    <property type="entry name" value="Enoyl-[acyl-carrier-protein] reductase 1, mitochondrial"/>
    <property type="match status" value="1"/>
</dbReference>
<evidence type="ECO:0000256" key="8">
    <source>
        <dbReference type="ARBA" id="ARBA00023098"/>
    </source>
</evidence>
<evidence type="ECO:0000256" key="9">
    <source>
        <dbReference type="ARBA" id="ARBA00023128"/>
    </source>
</evidence>
<feature type="domain" description="Enoyl reductase (ER)" evidence="14">
    <location>
        <begin position="126"/>
        <end position="466"/>
    </location>
</feature>
<dbReference type="CDD" id="cd08290">
    <property type="entry name" value="ETR"/>
    <property type="match status" value="1"/>
</dbReference>
<dbReference type="SUPFAM" id="SSF51735">
    <property type="entry name" value="NAD(P)-binding Rossmann-fold domains"/>
    <property type="match status" value="1"/>
</dbReference>
<comment type="subcellular location">
    <subcellularLocation>
        <location evidence="1">Mitochondrion</location>
    </subcellularLocation>
</comment>
<evidence type="ECO:0000256" key="11">
    <source>
        <dbReference type="ARBA" id="ARBA00038963"/>
    </source>
</evidence>
<keyword evidence="7" id="KW-0560">Oxidoreductase</keyword>
<evidence type="ECO:0000256" key="4">
    <source>
        <dbReference type="ARBA" id="ARBA00022832"/>
    </source>
</evidence>
<protein>
    <recommendedName>
        <fullName evidence="11">enoyl-[acyl-carrier-protein] reductase</fullName>
        <ecNumber evidence="11">1.3.1.104</ecNumber>
    </recommendedName>
</protein>
<evidence type="ECO:0000256" key="1">
    <source>
        <dbReference type="ARBA" id="ARBA00004173"/>
    </source>
</evidence>
<evidence type="ECO:0000256" key="13">
    <source>
        <dbReference type="SAM" id="MobiDB-lite"/>
    </source>
</evidence>
<evidence type="ECO:0000256" key="6">
    <source>
        <dbReference type="ARBA" id="ARBA00022946"/>
    </source>
</evidence>
<dbReference type="PANTHER" id="PTHR43981">
    <property type="entry name" value="ENOYL-[ACYL-CARRIER-PROTEIN] REDUCTASE, MITOCHONDRIAL"/>
    <property type="match status" value="1"/>
</dbReference>
<sequence>MACSGPNSGSLEALAPLAPVPVLLFNEKTLMNVFFMREASPEPDADPGMDDDDDDEDDEEQEPTFCSCFWLRPGICPCCEPPISLSSRGAALEIILRDDAEMGALQSTRLMSSVTARAIIYNAYGEPAETIKCHSYKIDVDSLKPDDVVVETVACPINPSDINQIQGVYPSRPPISADSLPELKSPAAVCGNEGLFKIIATGSKVSNFKKGDWCIPANVNFGSWCTHKLGSDKEFIKVPQTISVNHAATISVNPSSAYQMLTYFEELKPGDWFIQNGANSQVGRAAIQIGKKLGLNSLNIVRNRDDIDELVADLTALGATKVITEDDNGSKEFGKTIKSWLNGKQIKLGMNCVGGSSVTGLARKLGPDATLLTYGGMSMKPVILPTSLFIFKNLTAKGFWITGNIKRIPNSRIDTIKAVLKMIEDGDLAEPKYDETKAKVSDLTDEKLLHIFTAGLANSKKGKQLVLFE</sequence>
<name>A0A1Q2YKJ9_9ASCO</name>
<keyword evidence="6" id="KW-0809">Transit peptide</keyword>
<evidence type="ECO:0000256" key="2">
    <source>
        <dbReference type="ARBA" id="ARBA00010371"/>
    </source>
</evidence>
<evidence type="ECO:0000256" key="7">
    <source>
        <dbReference type="ARBA" id="ARBA00023002"/>
    </source>
</evidence>
<feature type="compositionally biased region" description="Acidic residues" evidence="13">
    <location>
        <begin position="41"/>
        <end position="61"/>
    </location>
</feature>
<dbReference type="InterPro" id="IPR020843">
    <property type="entry name" value="ER"/>
</dbReference>
<dbReference type="InterPro" id="IPR036291">
    <property type="entry name" value="NAD(P)-bd_dom_sf"/>
</dbReference>
<dbReference type="GO" id="GO:0005739">
    <property type="term" value="C:mitochondrion"/>
    <property type="evidence" value="ECO:0007669"/>
    <property type="project" value="UniProtKB-SubCell"/>
</dbReference>
<dbReference type="SMART" id="SM00829">
    <property type="entry name" value="PKS_ER"/>
    <property type="match status" value="1"/>
</dbReference>
<evidence type="ECO:0000313" key="16">
    <source>
        <dbReference type="Proteomes" id="UP000186136"/>
    </source>
</evidence>
<keyword evidence="10" id="KW-0275">Fatty acid biosynthesis</keyword>
<keyword evidence="3" id="KW-0444">Lipid biosynthesis</keyword>
<keyword evidence="4" id="KW-0276">Fatty acid metabolism</keyword>
<keyword evidence="5" id="KW-0521">NADP</keyword>
<dbReference type="InterPro" id="IPR013149">
    <property type="entry name" value="ADH-like_C"/>
</dbReference>
<keyword evidence="9" id="KW-0496">Mitochondrion</keyword>
<gene>
    <name evidence="15" type="ORF">PMKS-003576</name>
</gene>
<dbReference type="SUPFAM" id="SSF50129">
    <property type="entry name" value="GroES-like"/>
    <property type="match status" value="1"/>
</dbReference>
<dbReference type="AlphaFoldDB" id="A0A1Q2YKJ9"/>
<dbReference type="GO" id="GO:0006633">
    <property type="term" value="P:fatty acid biosynthetic process"/>
    <property type="evidence" value="ECO:0007669"/>
    <property type="project" value="UniProtKB-KW"/>
</dbReference>
<dbReference type="Proteomes" id="UP000186136">
    <property type="component" value="Unassembled WGS sequence"/>
</dbReference>
<reference evidence="15 16" key="1">
    <citation type="submission" date="2016-08" db="EMBL/GenBank/DDBJ databases">
        <title>Whole genome shotgun sequence of Pichia membranifaciens KS47-1.</title>
        <authorList>
            <person name="Konishi M."/>
            <person name="Ishida M."/>
            <person name="Arakawa T."/>
            <person name="Kato Y."/>
            <person name="Horiuchi J."/>
        </authorList>
    </citation>
    <scope>NUCLEOTIDE SEQUENCE [LARGE SCALE GENOMIC DNA]</scope>
    <source>
        <strain evidence="15 16">KS47-1</strain>
    </source>
</reference>
<evidence type="ECO:0000256" key="10">
    <source>
        <dbReference type="ARBA" id="ARBA00023160"/>
    </source>
</evidence>
<dbReference type="Gene3D" id="3.40.50.720">
    <property type="entry name" value="NAD(P)-binding Rossmann-like Domain"/>
    <property type="match status" value="1"/>
</dbReference>
<dbReference type="EC" id="1.3.1.104" evidence="11"/>
<dbReference type="PANTHER" id="PTHR43981:SF2">
    <property type="entry name" value="ENOYL-[ACYL-CARRIER-PROTEIN] REDUCTASE, MITOCHONDRIAL"/>
    <property type="match status" value="1"/>
</dbReference>
<keyword evidence="8" id="KW-0443">Lipid metabolism</keyword>
<dbReference type="OrthoDB" id="7482721at2759"/>
<dbReference type="InterPro" id="IPR051034">
    <property type="entry name" value="Mito_Enoyl-ACP_Reductase"/>
</dbReference>
<dbReference type="GO" id="GO:0141148">
    <property type="term" value="F:enoyl-[acyl-carrier-protein] reductase (NADPH) activity"/>
    <property type="evidence" value="ECO:0007669"/>
    <property type="project" value="UniProtKB-EC"/>
</dbReference>
<organism evidence="15 16">
    <name type="scientific">Pichia membranifaciens</name>
    <dbReference type="NCBI Taxonomy" id="4926"/>
    <lineage>
        <taxon>Eukaryota</taxon>
        <taxon>Fungi</taxon>
        <taxon>Dikarya</taxon>
        <taxon>Ascomycota</taxon>
        <taxon>Saccharomycotina</taxon>
        <taxon>Pichiomycetes</taxon>
        <taxon>Pichiales</taxon>
        <taxon>Pichiaceae</taxon>
        <taxon>Pichia</taxon>
    </lineage>
</organism>
<comment type="catalytic activity">
    <reaction evidence="12">
        <text>a 2,3-saturated acyl-[ACP] + NADP(+) = a (2E)-enoyl-[ACP] + NADPH + H(+)</text>
        <dbReference type="Rhea" id="RHEA:22564"/>
        <dbReference type="Rhea" id="RHEA-COMP:9925"/>
        <dbReference type="Rhea" id="RHEA-COMP:9926"/>
        <dbReference type="ChEBI" id="CHEBI:15378"/>
        <dbReference type="ChEBI" id="CHEBI:57783"/>
        <dbReference type="ChEBI" id="CHEBI:58349"/>
        <dbReference type="ChEBI" id="CHEBI:78784"/>
        <dbReference type="ChEBI" id="CHEBI:78785"/>
        <dbReference type="EC" id="1.3.1.104"/>
    </reaction>
</comment>
<dbReference type="InterPro" id="IPR013154">
    <property type="entry name" value="ADH-like_N"/>
</dbReference>
<keyword evidence="16" id="KW-1185">Reference proteome</keyword>
<proteinExistence type="inferred from homology"/>
<feature type="region of interest" description="Disordered" evidence="13">
    <location>
        <begin position="39"/>
        <end position="61"/>
    </location>
</feature>
<evidence type="ECO:0000256" key="5">
    <source>
        <dbReference type="ARBA" id="ARBA00022857"/>
    </source>
</evidence>
<comment type="similarity">
    <text evidence="2">Belongs to the zinc-containing alcohol dehydrogenase family. Quinone oxidoreductase subfamily.</text>
</comment>